<keyword evidence="7" id="KW-0998">Cell outer membrane</keyword>
<dbReference type="Pfam" id="PF02321">
    <property type="entry name" value="OEP"/>
    <property type="match status" value="2"/>
</dbReference>
<dbReference type="PANTHER" id="PTHR30026:SF20">
    <property type="entry name" value="OUTER MEMBRANE PROTEIN TOLC"/>
    <property type="match status" value="1"/>
</dbReference>
<evidence type="ECO:0000313" key="11">
    <source>
        <dbReference type="Proteomes" id="UP001238540"/>
    </source>
</evidence>
<organism evidence="10 11">
    <name type="scientific">Vibrio ostreicida</name>
    <dbReference type="NCBI Taxonomy" id="526588"/>
    <lineage>
        <taxon>Bacteria</taxon>
        <taxon>Pseudomonadati</taxon>
        <taxon>Pseudomonadota</taxon>
        <taxon>Gammaproteobacteria</taxon>
        <taxon>Vibrionales</taxon>
        <taxon>Vibrionaceae</taxon>
        <taxon>Vibrio</taxon>
    </lineage>
</organism>
<sequence>MVKPNMSRLGSLTLLACLSLPAYAISIEQAWLQAKQTDPTYAQAKIGSDLGDIGVTSTRSGLLPSLSAEATSTWYQDSDNTNSYGATLSQTLWDSSLWSDLDEAQANALKSRLELLQASNTLAGQLLAAYLDVASAQADLELAQNKLEESNKLLEIIEKRYQAGKVKSIDVEDIRATQVSERAGILENKSVLETKRAELAALINQWPETIDKVRTESRVRPPMQVESQQAWLALAKSSSPELLVAAQNVKAFEFAKQSAQGGYYPTVKGQLGYVDSSSSSSNGQFNAGLSLSVPIDLNGATRAKVEQASLNTLSAKQALRKVEIDIRKRVVSQFTQVDINWDQVLIADQLVTSRTKVLSSKETLYSSGLLEASEVIDAHNRLFEAKNNQQSSLYNYWRQRIALLQTAGKLDDEAITLISRAFHS</sequence>
<keyword evidence="4" id="KW-1134">Transmembrane beta strand</keyword>
<keyword evidence="8" id="KW-0175">Coiled coil</keyword>
<dbReference type="Proteomes" id="UP001238540">
    <property type="component" value="Unassembled WGS sequence"/>
</dbReference>
<dbReference type="PANTHER" id="PTHR30026">
    <property type="entry name" value="OUTER MEMBRANE PROTEIN TOLC"/>
    <property type="match status" value="1"/>
</dbReference>
<dbReference type="RefSeq" id="WP_170882050.1">
    <property type="nucleotide sequence ID" value="NZ_JABEYA020000001.1"/>
</dbReference>
<keyword evidence="6" id="KW-0472">Membrane</keyword>
<keyword evidence="9" id="KW-0732">Signal</keyword>
<feature type="chain" id="PRO_5046155845" evidence="9">
    <location>
        <begin position="25"/>
        <end position="424"/>
    </location>
</feature>
<evidence type="ECO:0000256" key="1">
    <source>
        <dbReference type="ARBA" id="ARBA00004442"/>
    </source>
</evidence>
<evidence type="ECO:0000256" key="6">
    <source>
        <dbReference type="ARBA" id="ARBA00023136"/>
    </source>
</evidence>
<dbReference type="Gene3D" id="1.20.1600.10">
    <property type="entry name" value="Outer membrane efflux proteins (OEP)"/>
    <property type="match status" value="1"/>
</dbReference>
<accession>A0ABT8BUK4</accession>
<evidence type="ECO:0000256" key="5">
    <source>
        <dbReference type="ARBA" id="ARBA00022692"/>
    </source>
</evidence>
<proteinExistence type="inferred from homology"/>
<evidence type="ECO:0000256" key="9">
    <source>
        <dbReference type="SAM" id="SignalP"/>
    </source>
</evidence>
<evidence type="ECO:0000256" key="3">
    <source>
        <dbReference type="ARBA" id="ARBA00022448"/>
    </source>
</evidence>
<evidence type="ECO:0000256" key="8">
    <source>
        <dbReference type="SAM" id="Coils"/>
    </source>
</evidence>
<comment type="caution">
    <text evidence="10">The sequence shown here is derived from an EMBL/GenBank/DDBJ whole genome shotgun (WGS) entry which is preliminary data.</text>
</comment>
<comment type="similarity">
    <text evidence="2">Belongs to the outer membrane factor (OMF) (TC 1.B.17) family.</text>
</comment>
<feature type="coiled-coil region" evidence="8">
    <location>
        <begin position="133"/>
        <end position="160"/>
    </location>
</feature>
<evidence type="ECO:0000256" key="2">
    <source>
        <dbReference type="ARBA" id="ARBA00007613"/>
    </source>
</evidence>
<name>A0ABT8BUK4_9VIBR</name>
<keyword evidence="5" id="KW-0812">Transmembrane</keyword>
<dbReference type="InterPro" id="IPR051906">
    <property type="entry name" value="TolC-like"/>
</dbReference>
<keyword evidence="11" id="KW-1185">Reference proteome</keyword>
<evidence type="ECO:0000256" key="4">
    <source>
        <dbReference type="ARBA" id="ARBA00022452"/>
    </source>
</evidence>
<keyword evidence="3" id="KW-0813">Transport</keyword>
<feature type="signal peptide" evidence="9">
    <location>
        <begin position="1"/>
        <end position="24"/>
    </location>
</feature>
<comment type="subcellular location">
    <subcellularLocation>
        <location evidence="1">Cell outer membrane</location>
    </subcellularLocation>
</comment>
<evidence type="ECO:0000313" key="10">
    <source>
        <dbReference type="EMBL" id="MDN3610389.1"/>
    </source>
</evidence>
<reference evidence="11" key="1">
    <citation type="journal article" date="2019" name="Int. J. Syst. Evol. Microbiol.">
        <title>The Global Catalogue of Microorganisms (GCM) 10K type strain sequencing project: providing services to taxonomists for standard genome sequencing and annotation.</title>
        <authorList>
            <consortium name="The Broad Institute Genomics Platform"/>
            <consortium name="The Broad Institute Genome Sequencing Center for Infectious Disease"/>
            <person name="Wu L."/>
            <person name="Ma J."/>
        </authorList>
    </citation>
    <scope>NUCLEOTIDE SEQUENCE [LARGE SCALE GENOMIC DNA]</scope>
    <source>
        <strain evidence="11">CECT 7398</strain>
    </source>
</reference>
<dbReference type="InterPro" id="IPR003423">
    <property type="entry name" value="OMP_efflux"/>
</dbReference>
<protein>
    <submittedName>
        <fullName evidence="10">TolC family protein</fullName>
    </submittedName>
</protein>
<evidence type="ECO:0000256" key="7">
    <source>
        <dbReference type="ARBA" id="ARBA00023237"/>
    </source>
</evidence>
<dbReference type="EMBL" id="JAUFQC010000001">
    <property type="protein sequence ID" value="MDN3610389.1"/>
    <property type="molecule type" value="Genomic_DNA"/>
</dbReference>
<dbReference type="SUPFAM" id="SSF56954">
    <property type="entry name" value="Outer membrane efflux proteins (OEP)"/>
    <property type="match status" value="1"/>
</dbReference>
<gene>
    <name evidence="10" type="ORF">QWZ16_11805</name>
</gene>